<feature type="active site" description="O-isoaspartyl threonine intermediate" evidence="2">
    <location>
        <position position="35"/>
    </location>
</feature>
<dbReference type="EC" id="3.5.1.1" evidence="6"/>
<feature type="chain" id="PRO_5019853445" evidence="4">
    <location>
        <begin position="23"/>
        <end position="76"/>
    </location>
</feature>
<dbReference type="PROSITE" id="PS00144">
    <property type="entry name" value="ASN_GLN_ASE_1"/>
    <property type="match status" value="1"/>
</dbReference>
<evidence type="ECO:0000256" key="3">
    <source>
        <dbReference type="PROSITE-ProRule" id="PRU10099"/>
    </source>
</evidence>
<keyword evidence="4" id="KW-0732">Signal</keyword>
<dbReference type="GO" id="GO:0004067">
    <property type="term" value="F:asparaginase activity"/>
    <property type="evidence" value="ECO:0007669"/>
    <property type="project" value="UniProtKB-UniRule"/>
</dbReference>
<dbReference type="InterPro" id="IPR027474">
    <property type="entry name" value="L-asparaginase_N"/>
</dbReference>
<dbReference type="Pfam" id="PF00710">
    <property type="entry name" value="Asparaginase"/>
    <property type="match status" value="1"/>
</dbReference>
<evidence type="ECO:0000313" key="6">
    <source>
        <dbReference type="EMBL" id="VFS49161.1"/>
    </source>
</evidence>
<gene>
    <name evidence="6" type="primary">ansB_6</name>
    <name evidence="6" type="ORF">NCTC12282_03622</name>
</gene>
<evidence type="ECO:0000256" key="4">
    <source>
        <dbReference type="SAM" id="SignalP"/>
    </source>
</evidence>
<name>A0A484ZN40_9GAMM</name>
<feature type="active site" evidence="3">
    <location>
        <position position="35"/>
    </location>
</feature>
<dbReference type="GO" id="GO:0006520">
    <property type="term" value="P:amino acid metabolic process"/>
    <property type="evidence" value="ECO:0007669"/>
    <property type="project" value="InterPro"/>
</dbReference>
<evidence type="ECO:0000256" key="2">
    <source>
        <dbReference type="PIRSR" id="PIRSR001220-1"/>
    </source>
</evidence>
<dbReference type="PIRSF" id="PIRSF001220">
    <property type="entry name" value="L-ASNase_gatD"/>
    <property type="match status" value="1"/>
</dbReference>
<organism evidence="6 7">
    <name type="scientific">Budvicia aquatica</name>
    <dbReference type="NCBI Taxonomy" id="82979"/>
    <lineage>
        <taxon>Bacteria</taxon>
        <taxon>Pseudomonadati</taxon>
        <taxon>Pseudomonadota</taxon>
        <taxon>Gammaproteobacteria</taxon>
        <taxon>Enterobacterales</taxon>
        <taxon>Budviciaceae</taxon>
        <taxon>Budvicia</taxon>
    </lineage>
</organism>
<keyword evidence="6" id="KW-0378">Hydrolase</keyword>
<feature type="signal peptide" evidence="4">
    <location>
        <begin position="1"/>
        <end position="22"/>
    </location>
</feature>
<dbReference type="EMBL" id="CAADJA010000002">
    <property type="protein sequence ID" value="VFS49161.1"/>
    <property type="molecule type" value="Genomic_DNA"/>
</dbReference>
<dbReference type="SUPFAM" id="SSF53774">
    <property type="entry name" value="Glutaminase/Asparaginase"/>
    <property type="match status" value="1"/>
</dbReference>
<dbReference type="InterPro" id="IPR006034">
    <property type="entry name" value="Asparaginase/glutaminase-like"/>
</dbReference>
<dbReference type="Proteomes" id="UP000373449">
    <property type="component" value="Unassembled WGS sequence"/>
</dbReference>
<evidence type="ECO:0000313" key="7">
    <source>
        <dbReference type="Proteomes" id="UP000373449"/>
    </source>
</evidence>
<accession>A0A484ZN40</accession>
<evidence type="ECO:0000256" key="1">
    <source>
        <dbReference type="ARBA" id="ARBA00010518"/>
    </source>
</evidence>
<comment type="similarity">
    <text evidence="1">Belongs to the asparaginase 1 family.</text>
</comment>
<proteinExistence type="inferred from homology"/>
<dbReference type="Gene3D" id="3.40.50.1170">
    <property type="entry name" value="L-asparaginase, N-terminal domain"/>
    <property type="match status" value="1"/>
</dbReference>
<protein>
    <submittedName>
        <fullName evidence="6">Probable L-asparaginase periplasmic</fullName>
        <ecNumber evidence="6">3.5.1.1</ecNumber>
    </submittedName>
</protein>
<evidence type="ECO:0000259" key="5">
    <source>
        <dbReference type="Pfam" id="PF00710"/>
    </source>
</evidence>
<feature type="domain" description="L-asparaginase N-terminal" evidence="5">
    <location>
        <begin position="27"/>
        <end position="73"/>
    </location>
</feature>
<dbReference type="InterPro" id="IPR020827">
    <property type="entry name" value="Asparaginase/glutaminase_AS1"/>
</dbReference>
<dbReference type="InterPro" id="IPR037152">
    <property type="entry name" value="L-asparaginase_N_sf"/>
</dbReference>
<dbReference type="PIRSF" id="PIRSF500176">
    <property type="entry name" value="L_ASNase"/>
    <property type="match status" value="1"/>
</dbReference>
<dbReference type="InterPro" id="IPR036152">
    <property type="entry name" value="Asp/glu_Ase-like_sf"/>
</dbReference>
<reference evidence="6 7" key="1">
    <citation type="submission" date="2019-03" db="EMBL/GenBank/DDBJ databases">
        <authorList>
            <consortium name="Pathogen Informatics"/>
        </authorList>
    </citation>
    <scope>NUCLEOTIDE SEQUENCE [LARGE SCALE GENOMIC DNA]</scope>
    <source>
        <strain evidence="6 7">NCTC12282</strain>
    </source>
</reference>
<sequence length="76" mass="7787">MSVFKKSALGALLCCFTLPVLAELPTITILATGGTIAGAGSSETQSTYVSGKFGVDQLVDAVPQLKDIAKIKASRS</sequence>
<dbReference type="AlphaFoldDB" id="A0A484ZN40"/>
<dbReference type="PROSITE" id="PS51732">
    <property type="entry name" value="ASN_GLN_ASE_3"/>
    <property type="match status" value="1"/>
</dbReference>